<dbReference type="Pfam" id="PF00126">
    <property type="entry name" value="HTH_1"/>
    <property type="match status" value="1"/>
</dbReference>
<dbReference type="InterPro" id="IPR005119">
    <property type="entry name" value="LysR_subst-bd"/>
</dbReference>
<accession>A0ABV7DGS0</accession>
<dbReference type="SUPFAM" id="SSF53850">
    <property type="entry name" value="Periplasmic binding protein-like II"/>
    <property type="match status" value="1"/>
</dbReference>
<protein>
    <submittedName>
        <fullName evidence="6">LysR substrate-binding domain-containing protein</fullName>
    </submittedName>
</protein>
<dbReference type="Gene3D" id="3.40.190.10">
    <property type="entry name" value="Periplasmic binding protein-like II"/>
    <property type="match status" value="2"/>
</dbReference>
<evidence type="ECO:0000256" key="1">
    <source>
        <dbReference type="ARBA" id="ARBA00009437"/>
    </source>
</evidence>
<evidence type="ECO:0000256" key="2">
    <source>
        <dbReference type="ARBA" id="ARBA00023015"/>
    </source>
</evidence>
<dbReference type="RefSeq" id="WP_257315105.1">
    <property type="nucleotide sequence ID" value="NZ_JANFDG010000009.1"/>
</dbReference>
<dbReference type="SUPFAM" id="SSF46785">
    <property type="entry name" value="Winged helix' DNA-binding domain"/>
    <property type="match status" value="1"/>
</dbReference>
<sequence>MRNLNVVHLNGLRALEAVGRLGSLQAAADELGVTAGAVSQQVIRAEEQLGRAIFERLPRGMQPTAFGAPFLARLSAAFRELSEAVATAQRRDDAILTISVAPIFASRWLIHRIDRFSAAHPDIGLRIEATTRLVDLARSDVDLAIRVGPGGWPGVTAEFFMPQVMFPVCAPALAEAIRTPGDLSAQPAVVDGNDAFTWERWLAAAGFDVAPPKVRHVFSDASLCLDAALAGQGVLLAWPVLASWALKEGRLVAPFPIRVETGMGYYFVTAPGVPEPRKVAVFKDWVRRTIEAEEGGGFAGRVIPARKAASPSSP</sequence>
<dbReference type="InterPro" id="IPR058163">
    <property type="entry name" value="LysR-type_TF_proteobact-type"/>
</dbReference>
<dbReference type="InterPro" id="IPR036388">
    <property type="entry name" value="WH-like_DNA-bd_sf"/>
</dbReference>
<keyword evidence="4" id="KW-0804">Transcription</keyword>
<evidence type="ECO:0000259" key="5">
    <source>
        <dbReference type="PROSITE" id="PS50931"/>
    </source>
</evidence>
<dbReference type="PANTHER" id="PTHR30537:SF26">
    <property type="entry name" value="GLYCINE CLEAVAGE SYSTEM TRANSCRIPTIONAL ACTIVATOR"/>
    <property type="match status" value="1"/>
</dbReference>
<dbReference type="CDD" id="cd08432">
    <property type="entry name" value="PBP2_GcdR_TrpI_HvrB_AmpR_like"/>
    <property type="match status" value="1"/>
</dbReference>
<dbReference type="InterPro" id="IPR000847">
    <property type="entry name" value="LysR_HTH_N"/>
</dbReference>
<dbReference type="PROSITE" id="PS50931">
    <property type="entry name" value="HTH_LYSR"/>
    <property type="match status" value="1"/>
</dbReference>
<evidence type="ECO:0000256" key="4">
    <source>
        <dbReference type="ARBA" id="ARBA00023163"/>
    </source>
</evidence>
<keyword evidence="2" id="KW-0805">Transcription regulation</keyword>
<comment type="caution">
    <text evidence="6">The sequence shown here is derived from an EMBL/GenBank/DDBJ whole genome shotgun (WGS) entry which is preliminary data.</text>
</comment>
<dbReference type="Pfam" id="PF03466">
    <property type="entry name" value="LysR_substrate"/>
    <property type="match status" value="1"/>
</dbReference>
<dbReference type="Gene3D" id="1.10.10.10">
    <property type="entry name" value="Winged helix-like DNA-binding domain superfamily/Winged helix DNA-binding domain"/>
    <property type="match status" value="1"/>
</dbReference>
<name>A0ABV7DGS0_9HYPH</name>
<dbReference type="Proteomes" id="UP001595377">
    <property type="component" value="Unassembled WGS sequence"/>
</dbReference>
<keyword evidence="7" id="KW-1185">Reference proteome</keyword>
<proteinExistence type="inferred from homology"/>
<comment type="similarity">
    <text evidence="1">Belongs to the LysR transcriptional regulatory family.</text>
</comment>
<reference evidence="7" key="1">
    <citation type="journal article" date="2019" name="Int. J. Syst. Evol. Microbiol.">
        <title>The Global Catalogue of Microorganisms (GCM) 10K type strain sequencing project: providing services to taxonomists for standard genome sequencing and annotation.</title>
        <authorList>
            <consortium name="The Broad Institute Genomics Platform"/>
            <consortium name="The Broad Institute Genome Sequencing Center for Infectious Disease"/>
            <person name="Wu L."/>
            <person name="Ma J."/>
        </authorList>
    </citation>
    <scope>NUCLEOTIDE SEQUENCE [LARGE SCALE GENOMIC DNA]</scope>
    <source>
        <strain evidence="7">KCTC 52677</strain>
    </source>
</reference>
<evidence type="ECO:0000256" key="3">
    <source>
        <dbReference type="ARBA" id="ARBA00023125"/>
    </source>
</evidence>
<keyword evidence="3" id="KW-0238">DNA-binding</keyword>
<feature type="domain" description="HTH lysR-type" evidence="5">
    <location>
        <begin position="7"/>
        <end position="64"/>
    </location>
</feature>
<organism evidence="6 7">
    <name type="scientific">Shinella pollutisoli</name>
    <dbReference type="NCBI Taxonomy" id="2250594"/>
    <lineage>
        <taxon>Bacteria</taxon>
        <taxon>Pseudomonadati</taxon>
        <taxon>Pseudomonadota</taxon>
        <taxon>Alphaproteobacteria</taxon>
        <taxon>Hyphomicrobiales</taxon>
        <taxon>Rhizobiaceae</taxon>
        <taxon>Shinella</taxon>
    </lineage>
</organism>
<dbReference type="PANTHER" id="PTHR30537">
    <property type="entry name" value="HTH-TYPE TRANSCRIPTIONAL REGULATOR"/>
    <property type="match status" value="1"/>
</dbReference>
<dbReference type="InterPro" id="IPR036390">
    <property type="entry name" value="WH_DNA-bd_sf"/>
</dbReference>
<evidence type="ECO:0000313" key="7">
    <source>
        <dbReference type="Proteomes" id="UP001595377"/>
    </source>
</evidence>
<gene>
    <name evidence="6" type="ORF">ACFOHH_13510</name>
</gene>
<evidence type="ECO:0000313" key="6">
    <source>
        <dbReference type="EMBL" id="MFC3074125.1"/>
    </source>
</evidence>
<dbReference type="EMBL" id="JBHRSP010000020">
    <property type="protein sequence ID" value="MFC3074125.1"/>
    <property type="molecule type" value="Genomic_DNA"/>
</dbReference>